<dbReference type="EMBL" id="ML977014">
    <property type="protein sequence ID" value="KAF1951883.1"/>
    <property type="molecule type" value="Genomic_DNA"/>
</dbReference>
<name>A0A6A5TGB4_9PLEO</name>
<sequence>MVDGALNRWLHRMFVPPFTLGTRAFRALDFELLFSQSGSSEGLHTQQRGSRAPTTTYISGINPLYLCISPPNTNVKPRLRCQRAARLVHTSPHQECNTKIDLLHPRRQKTRFDRKQTCGCDYLPNLPHRPFKGCISEINYAGSKPLKCRSELNRVYRCGRLAMQGPPLRSAPLRSVAFLTKCEVSMSLTDVEWAGACSFCSGKPRDF</sequence>
<dbReference type="AlphaFoldDB" id="A0A6A5TGB4"/>
<evidence type="ECO:0000313" key="1">
    <source>
        <dbReference type="EMBL" id="KAF1951883.1"/>
    </source>
</evidence>
<accession>A0A6A5TGB4</accession>
<dbReference type="Proteomes" id="UP000800035">
    <property type="component" value="Unassembled WGS sequence"/>
</dbReference>
<organism evidence="1 2">
    <name type="scientific">Byssothecium circinans</name>
    <dbReference type="NCBI Taxonomy" id="147558"/>
    <lineage>
        <taxon>Eukaryota</taxon>
        <taxon>Fungi</taxon>
        <taxon>Dikarya</taxon>
        <taxon>Ascomycota</taxon>
        <taxon>Pezizomycotina</taxon>
        <taxon>Dothideomycetes</taxon>
        <taxon>Pleosporomycetidae</taxon>
        <taxon>Pleosporales</taxon>
        <taxon>Massarineae</taxon>
        <taxon>Massarinaceae</taxon>
        <taxon>Byssothecium</taxon>
    </lineage>
</organism>
<keyword evidence="2" id="KW-1185">Reference proteome</keyword>
<gene>
    <name evidence="1" type="ORF">CC80DRAFT_188574</name>
</gene>
<proteinExistence type="predicted"/>
<protein>
    <submittedName>
        <fullName evidence="1">Uncharacterized protein</fullName>
    </submittedName>
</protein>
<evidence type="ECO:0000313" key="2">
    <source>
        <dbReference type="Proteomes" id="UP000800035"/>
    </source>
</evidence>
<reference evidence="1" key="1">
    <citation type="journal article" date="2020" name="Stud. Mycol.">
        <title>101 Dothideomycetes genomes: a test case for predicting lifestyles and emergence of pathogens.</title>
        <authorList>
            <person name="Haridas S."/>
            <person name="Albert R."/>
            <person name="Binder M."/>
            <person name="Bloem J."/>
            <person name="Labutti K."/>
            <person name="Salamov A."/>
            <person name="Andreopoulos B."/>
            <person name="Baker S."/>
            <person name="Barry K."/>
            <person name="Bills G."/>
            <person name="Bluhm B."/>
            <person name="Cannon C."/>
            <person name="Castanera R."/>
            <person name="Culley D."/>
            <person name="Daum C."/>
            <person name="Ezra D."/>
            <person name="Gonzalez J."/>
            <person name="Henrissat B."/>
            <person name="Kuo A."/>
            <person name="Liang C."/>
            <person name="Lipzen A."/>
            <person name="Lutzoni F."/>
            <person name="Magnuson J."/>
            <person name="Mondo S."/>
            <person name="Nolan M."/>
            <person name="Ohm R."/>
            <person name="Pangilinan J."/>
            <person name="Park H.-J."/>
            <person name="Ramirez L."/>
            <person name="Alfaro M."/>
            <person name="Sun H."/>
            <person name="Tritt A."/>
            <person name="Yoshinaga Y."/>
            <person name="Zwiers L.-H."/>
            <person name="Turgeon B."/>
            <person name="Goodwin S."/>
            <person name="Spatafora J."/>
            <person name="Crous P."/>
            <person name="Grigoriev I."/>
        </authorList>
    </citation>
    <scope>NUCLEOTIDE SEQUENCE</scope>
    <source>
        <strain evidence="1">CBS 675.92</strain>
    </source>
</reference>